<dbReference type="Gene3D" id="3.30.565.10">
    <property type="entry name" value="Histidine kinase-like ATPase, C-terminal domain"/>
    <property type="match status" value="1"/>
</dbReference>
<comment type="caution">
    <text evidence="1">The sequence shown here is derived from an EMBL/GenBank/DDBJ whole genome shotgun (WGS) entry which is preliminary data.</text>
</comment>
<dbReference type="InterPro" id="IPR050267">
    <property type="entry name" value="Anti-sigma-factor_SerPK"/>
</dbReference>
<dbReference type="Proteomes" id="UP000623608">
    <property type="component" value="Unassembled WGS sequence"/>
</dbReference>
<dbReference type="InterPro" id="IPR036890">
    <property type="entry name" value="HATPase_C_sf"/>
</dbReference>
<gene>
    <name evidence="1" type="ORF">Ate02nite_96870</name>
</gene>
<dbReference type="CDD" id="cd16936">
    <property type="entry name" value="HATPase_RsbW-like"/>
    <property type="match status" value="1"/>
</dbReference>
<reference evidence="1" key="1">
    <citation type="submission" date="2021-01" db="EMBL/GenBank/DDBJ databases">
        <title>Whole genome shotgun sequence of Actinoplanes tereljensis NBRC 105297.</title>
        <authorList>
            <person name="Komaki H."/>
            <person name="Tamura T."/>
        </authorList>
    </citation>
    <scope>NUCLEOTIDE SEQUENCE</scope>
    <source>
        <strain evidence="1">NBRC 105297</strain>
    </source>
</reference>
<evidence type="ECO:0000313" key="2">
    <source>
        <dbReference type="Proteomes" id="UP000623608"/>
    </source>
</evidence>
<organism evidence="1 2">
    <name type="scientific">Paractinoplanes tereljensis</name>
    <dbReference type="NCBI Taxonomy" id="571912"/>
    <lineage>
        <taxon>Bacteria</taxon>
        <taxon>Bacillati</taxon>
        <taxon>Actinomycetota</taxon>
        <taxon>Actinomycetes</taxon>
        <taxon>Micromonosporales</taxon>
        <taxon>Micromonosporaceae</taxon>
        <taxon>Paractinoplanes</taxon>
    </lineage>
</organism>
<dbReference type="AlphaFoldDB" id="A0A919P0E6"/>
<evidence type="ECO:0008006" key="3">
    <source>
        <dbReference type="Google" id="ProtNLM"/>
    </source>
</evidence>
<dbReference type="EMBL" id="BOMY01000070">
    <property type="protein sequence ID" value="GIF26957.1"/>
    <property type="molecule type" value="Genomic_DNA"/>
</dbReference>
<keyword evidence="2" id="KW-1185">Reference proteome</keyword>
<name>A0A919P0E6_9ACTN</name>
<sequence length="81" mass="8449">MQNVSKHTRTDGELVVSVGGGSVLVEVGDGSTTGPRLEHPDADRLGGRGLQLIEAISAQWGVRTCRNGKVVWARLPVVGSG</sequence>
<protein>
    <recommendedName>
        <fullName evidence="3">Histidine kinase/HSP90-like ATPase domain-containing protein</fullName>
    </recommendedName>
</protein>
<evidence type="ECO:0000313" key="1">
    <source>
        <dbReference type="EMBL" id="GIF26957.1"/>
    </source>
</evidence>
<dbReference type="PANTHER" id="PTHR35526:SF3">
    <property type="entry name" value="ANTI-SIGMA-F FACTOR RSBW"/>
    <property type="match status" value="1"/>
</dbReference>
<accession>A0A919P0E6</accession>
<dbReference type="PANTHER" id="PTHR35526">
    <property type="entry name" value="ANTI-SIGMA-F FACTOR RSBW-RELATED"/>
    <property type="match status" value="1"/>
</dbReference>
<proteinExistence type="predicted"/>